<dbReference type="Proteomes" id="UP001254759">
    <property type="component" value="Unassembled WGS sequence"/>
</dbReference>
<keyword evidence="3 10" id="KW-0436">Ligase</keyword>
<evidence type="ECO:0000256" key="7">
    <source>
        <dbReference type="ARBA" id="ARBA00042773"/>
    </source>
</evidence>
<dbReference type="NCBIfam" id="NF006442">
    <property type="entry name" value="PRK08751.1"/>
    <property type="match status" value="1"/>
</dbReference>
<feature type="domain" description="AMP-binding enzyme C-terminal" evidence="9">
    <location>
        <begin position="473"/>
        <end position="547"/>
    </location>
</feature>
<comment type="pathway">
    <text evidence="2">Lipid metabolism; fatty acid beta-oxidation.</text>
</comment>
<dbReference type="EC" id="6.2.1.3" evidence="5"/>
<dbReference type="RefSeq" id="WP_310090847.1">
    <property type="nucleotide sequence ID" value="NZ_JAVDTT010000001.1"/>
</dbReference>
<dbReference type="Gene3D" id="2.30.38.10">
    <property type="entry name" value="Luciferase, Domain 3"/>
    <property type="match status" value="1"/>
</dbReference>
<dbReference type="Pfam" id="PF00501">
    <property type="entry name" value="AMP-binding"/>
    <property type="match status" value="1"/>
</dbReference>
<dbReference type="Gene3D" id="3.40.50.980">
    <property type="match status" value="2"/>
</dbReference>
<keyword evidence="11" id="KW-1185">Reference proteome</keyword>
<dbReference type="InterPro" id="IPR025110">
    <property type="entry name" value="AMP-bd_C"/>
</dbReference>
<dbReference type="Gene3D" id="3.30.300.30">
    <property type="match status" value="1"/>
</dbReference>
<dbReference type="PANTHER" id="PTHR43767:SF8">
    <property type="entry name" value="LONG-CHAIN-FATTY-ACID--COA LIGASE"/>
    <property type="match status" value="1"/>
</dbReference>
<proteinExistence type="predicted"/>
<evidence type="ECO:0000313" key="11">
    <source>
        <dbReference type="Proteomes" id="UP001254759"/>
    </source>
</evidence>
<comment type="caution">
    <text evidence="10">The sequence shown here is derived from an EMBL/GenBank/DDBJ whole genome shotgun (WGS) entry which is preliminary data.</text>
</comment>
<dbReference type="SUPFAM" id="SSF56801">
    <property type="entry name" value="Acetyl-CoA synthetase-like"/>
    <property type="match status" value="1"/>
</dbReference>
<evidence type="ECO:0000313" key="10">
    <source>
        <dbReference type="EMBL" id="MDR6840781.1"/>
    </source>
</evidence>
<gene>
    <name evidence="10" type="ORF">J2W94_001045</name>
</gene>
<dbReference type="PROSITE" id="PS00455">
    <property type="entry name" value="AMP_BINDING"/>
    <property type="match status" value="1"/>
</dbReference>
<dbReference type="InterPro" id="IPR000873">
    <property type="entry name" value="AMP-dep_synth/lig_dom"/>
</dbReference>
<feature type="domain" description="AMP-dependent synthetase/ligase" evidence="8">
    <location>
        <begin position="31"/>
        <end position="422"/>
    </location>
</feature>
<keyword evidence="4" id="KW-0472">Membrane</keyword>
<organism evidence="10 11">
    <name type="scientific">Pseudoxanthomonas sacheonensis</name>
    <dbReference type="NCBI Taxonomy" id="443615"/>
    <lineage>
        <taxon>Bacteria</taxon>
        <taxon>Pseudomonadati</taxon>
        <taxon>Pseudomonadota</taxon>
        <taxon>Gammaproteobacteria</taxon>
        <taxon>Lysobacterales</taxon>
        <taxon>Lysobacteraceae</taxon>
        <taxon>Pseudoxanthomonas</taxon>
    </lineage>
</organism>
<name>A0ABU1RPT3_9GAMM</name>
<evidence type="ECO:0000256" key="3">
    <source>
        <dbReference type="ARBA" id="ARBA00022598"/>
    </source>
</evidence>
<dbReference type="Pfam" id="PF13193">
    <property type="entry name" value="AMP-binding_C"/>
    <property type="match status" value="1"/>
</dbReference>
<evidence type="ECO:0000259" key="8">
    <source>
        <dbReference type="Pfam" id="PF00501"/>
    </source>
</evidence>
<protein>
    <recommendedName>
        <fullName evidence="6">Long-chain-fatty-acid--CoA ligase</fullName>
        <ecNumber evidence="5">6.2.1.3</ecNumber>
    </recommendedName>
    <alternativeName>
        <fullName evidence="7">Long-chain acyl-CoA synthetase</fullName>
    </alternativeName>
</protein>
<dbReference type="PANTHER" id="PTHR43767">
    <property type="entry name" value="LONG-CHAIN-FATTY-ACID--COA LIGASE"/>
    <property type="match status" value="1"/>
</dbReference>
<accession>A0ABU1RPT3</accession>
<dbReference type="InterPro" id="IPR020845">
    <property type="entry name" value="AMP-binding_CS"/>
</dbReference>
<evidence type="ECO:0000256" key="6">
    <source>
        <dbReference type="ARBA" id="ARBA00039545"/>
    </source>
</evidence>
<reference evidence="10 11" key="1">
    <citation type="submission" date="2023-07" db="EMBL/GenBank/DDBJ databases">
        <title>Sorghum-associated microbial communities from plants grown in Nebraska, USA.</title>
        <authorList>
            <person name="Schachtman D."/>
        </authorList>
    </citation>
    <scope>NUCLEOTIDE SEQUENCE [LARGE SCALE GENOMIC DNA]</scope>
    <source>
        <strain evidence="10 11">BE107</strain>
    </source>
</reference>
<dbReference type="InterPro" id="IPR050237">
    <property type="entry name" value="ATP-dep_AMP-bd_enzyme"/>
</dbReference>
<dbReference type="InterPro" id="IPR045851">
    <property type="entry name" value="AMP-bd_C_sf"/>
</dbReference>
<evidence type="ECO:0000259" key="9">
    <source>
        <dbReference type="Pfam" id="PF13193"/>
    </source>
</evidence>
<evidence type="ECO:0000256" key="4">
    <source>
        <dbReference type="ARBA" id="ARBA00023136"/>
    </source>
</evidence>
<dbReference type="EMBL" id="JAVDTT010000001">
    <property type="protein sequence ID" value="MDR6840781.1"/>
    <property type="molecule type" value="Genomic_DNA"/>
</dbReference>
<dbReference type="GO" id="GO:0004467">
    <property type="term" value="F:long-chain fatty acid-CoA ligase activity"/>
    <property type="evidence" value="ECO:0007669"/>
    <property type="project" value="UniProtKB-EC"/>
</dbReference>
<evidence type="ECO:0000256" key="1">
    <source>
        <dbReference type="ARBA" id="ARBA00004170"/>
    </source>
</evidence>
<comment type="subcellular location">
    <subcellularLocation>
        <location evidence="1">Membrane</location>
        <topology evidence="1">Peripheral membrane protein</topology>
    </subcellularLocation>
</comment>
<evidence type="ECO:0000256" key="2">
    <source>
        <dbReference type="ARBA" id="ARBA00005005"/>
    </source>
</evidence>
<sequence length="561" mass="61559">MSQDRPWFKNYPQGVPHEIDLDEYRSIVSVFDTAVRNFNGRPAFSNFGKTLTYSEIEALSRHFAAYLLGELKLKKGDRVAIMAPNCLQYPIAIFGILRAGLTVVNVNPMYTARELKHQLIDSGASALVVVDNFGHTVQEVVADTPLKQVITTGLGDLVGFPKGAIITFMLKYVKKLVPDYDIPGAVRFKDALTLGRMHKLPEIEIDGEDIAFLQYTGGTTGVSKGAMLTHRNLVANMQQAGVWVGKGLDHGDEVIITALPLYHIFALTANGLVFMKLGGLNHLISNPRDMPGFVKELQKTRFTAITGVNTLFNGLLNTPGFDQVDFSNLKMTLGGGMAVQRAVAEKWKKVTGVTLVEAYGLTETSPAACINPMDLKDYNGAIGLPIPSTDVCLKDDDGVTLTVLGEVGELCIKGPQVMKGYWQRPEETANVIDADGWLHTGDMAKMDENGFFYIVDRKKDMILVSGFNVYPNEVEDVIASMEGVLEVAAIGVPDEKSGEAVKAFVVKKDPSLTADQIKAYCRENLTGYKQPKLVEFRTELPKTNVGKILRKELRDPPPQKS</sequence>
<evidence type="ECO:0000256" key="5">
    <source>
        <dbReference type="ARBA" id="ARBA00026121"/>
    </source>
</evidence>
<dbReference type="CDD" id="cd05936">
    <property type="entry name" value="FC-FACS_FadD_like"/>
    <property type="match status" value="1"/>
</dbReference>